<gene>
    <name evidence="7" type="ORF">TSTA_104400</name>
</gene>
<dbReference type="InParanoid" id="B8MNY5"/>
<protein>
    <recommendedName>
        <fullName evidence="1">protein-serine/threonine phosphatase</fullName>
        <ecNumber evidence="1">3.1.3.16</ecNumber>
    </recommendedName>
</protein>
<dbReference type="InterPro" id="IPR006186">
    <property type="entry name" value="Ser/Thr-sp_prot-phosphatase"/>
</dbReference>
<dbReference type="AlphaFoldDB" id="B8MNY5"/>
<dbReference type="RefSeq" id="XP_002486462.1">
    <property type="nucleotide sequence ID" value="XM_002486417.1"/>
</dbReference>
<dbReference type="SUPFAM" id="SSF56300">
    <property type="entry name" value="Metallo-dependent phosphatases"/>
    <property type="match status" value="1"/>
</dbReference>
<dbReference type="eggNOG" id="KOG0374">
    <property type="taxonomic scope" value="Eukaryota"/>
</dbReference>
<evidence type="ECO:0000313" key="8">
    <source>
        <dbReference type="Proteomes" id="UP000001745"/>
    </source>
</evidence>
<proteinExistence type="predicted"/>
<accession>B8MNY5</accession>
<keyword evidence="5" id="KW-0464">Manganese</keyword>
<dbReference type="PANTHER" id="PTHR11668:SF484">
    <property type="entry name" value="SERINE_THREONINE-PROTEIN PHOSPHATASE PP-Z1-RELATED"/>
    <property type="match status" value="1"/>
</dbReference>
<dbReference type="GeneID" id="8103211"/>
<dbReference type="Proteomes" id="UP000001745">
    <property type="component" value="Unassembled WGS sequence"/>
</dbReference>
<dbReference type="HOGENOM" id="CLU_877660_0_0_1"/>
<dbReference type="SMART" id="SM00156">
    <property type="entry name" value="PP2Ac"/>
    <property type="match status" value="1"/>
</dbReference>
<dbReference type="STRING" id="441959.B8MNY5"/>
<dbReference type="PANTHER" id="PTHR11668">
    <property type="entry name" value="SERINE/THREONINE PROTEIN PHOSPHATASE"/>
    <property type="match status" value="1"/>
</dbReference>
<evidence type="ECO:0000256" key="2">
    <source>
        <dbReference type="ARBA" id="ARBA00022723"/>
    </source>
</evidence>
<dbReference type="VEuPathDB" id="FungiDB:TSTA_104400"/>
<dbReference type="EMBL" id="EQ962658">
    <property type="protein sequence ID" value="EED14224.1"/>
    <property type="molecule type" value="Genomic_DNA"/>
</dbReference>
<name>B8MNY5_TALSN</name>
<evidence type="ECO:0000313" key="7">
    <source>
        <dbReference type="EMBL" id="EED14224.1"/>
    </source>
</evidence>
<keyword evidence="4" id="KW-0904">Protein phosphatase</keyword>
<dbReference type="InterPro" id="IPR029052">
    <property type="entry name" value="Metallo-depent_PP-like"/>
</dbReference>
<dbReference type="InterPro" id="IPR004843">
    <property type="entry name" value="Calcineurin-like_PHP"/>
</dbReference>
<dbReference type="GO" id="GO:0005737">
    <property type="term" value="C:cytoplasm"/>
    <property type="evidence" value="ECO:0007669"/>
    <property type="project" value="TreeGrafter"/>
</dbReference>
<keyword evidence="3" id="KW-0378">Hydrolase</keyword>
<feature type="domain" description="Serine/threonine specific protein phosphatases" evidence="6">
    <location>
        <begin position="148"/>
        <end position="315"/>
    </location>
</feature>
<evidence type="ECO:0000256" key="1">
    <source>
        <dbReference type="ARBA" id="ARBA00013081"/>
    </source>
</evidence>
<evidence type="ECO:0000259" key="6">
    <source>
        <dbReference type="SMART" id="SM00156"/>
    </source>
</evidence>
<evidence type="ECO:0000256" key="4">
    <source>
        <dbReference type="ARBA" id="ARBA00022912"/>
    </source>
</evidence>
<dbReference type="GO" id="GO:0004722">
    <property type="term" value="F:protein serine/threonine phosphatase activity"/>
    <property type="evidence" value="ECO:0007669"/>
    <property type="project" value="UniProtKB-EC"/>
</dbReference>
<dbReference type="Gene3D" id="3.60.21.10">
    <property type="match status" value="1"/>
</dbReference>
<dbReference type="EC" id="3.1.3.16" evidence="1"/>
<sequence>MLDKGKHKSTEVDVEPSIGLDSRLSITAIEPERRKATSSHAVNSWIALAYDILRFVIRDVAKPTSSHALKYHRQGKIPIKQRKEVDHVSDLPATGTVPEAASREGLASGPILANYNGNLPTNLDKAVLDDMIGRLPTSPGLSSRTLCLSNEEIITLCMVSRDIFLSQPVLLELKAPIKIVGGIYGMFDLCGYLSNANYLFPGDHVDRGKLGFFLLRGNYECANFTRVYGFYDECKCRCSLKIWKTFIDVFNCLLVAAIVSEKIVCVHGGLSPSLLTCMEDICVINGPTDIPEYGILNDLLWSGPADMKIIGRRTKVV</sequence>
<dbReference type="Pfam" id="PF00149">
    <property type="entry name" value="Metallophos"/>
    <property type="match status" value="1"/>
</dbReference>
<organism evidence="7 8">
    <name type="scientific">Talaromyces stipitatus (strain ATCC 10500 / CBS 375.48 / QM 6759 / NRRL 1006)</name>
    <name type="common">Penicillium stipitatum</name>
    <dbReference type="NCBI Taxonomy" id="441959"/>
    <lineage>
        <taxon>Eukaryota</taxon>
        <taxon>Fungi</taxon>
        <taxon>Dikarya</taxon>
        <taxon>Ascomycota</taxon>
        <taxon>Pezizomycotina</taxon>
        <taxon>Eurotiomycetes</taxon>
        <taxon>Eurotiomycetidae</taxon>
        <taxon>Eurotiales</taxon>
        <taxon>Trichocomaceae</taxon>
        <taxon>Talaromyces</taxon>
        <taxon>Talaromyces sect. Talaromyces</taxon>
    </lineage>
</organism>
<dbReference type="Pfam" id="PF16891">
    <property type="entry name" value="STPPase_N"/>
    <property type="match status" value="1"/>
</dbReference>
<dbReference type="PhylomeDB" id="B8MNY5"/>
<evidence type="ECO:0000256" key="3">
    <source>
        <dbReference type="ARBA" id="ARBA00022801"/>
    </source>
</evidence>
<dbReference type="InterPro" id="IPR050341">
    <property type="entry name" value="PP1_catalytic_subunit"/>
</dbReference>
<dbReference type="GO" id="GO:0005634">
    <property type="term" value="C:nucleus"/>
    <property type="evidence" value="ECO:0007669"/>
    <property type="project" value="TreeGrafter"/>
</dbReference>
<keyword evidence="2" id="KW-0479">Metal-binding</keyword>
<dbReference type="GO" id="GO:0046872">
    <property type="term" value="F:metal ion binding"/>
    <property type="evidence" value="ECO:0007669"/>
    <property type="project" value="UniProtKB-KW"/>
</dbReference>
<reference evidence="8" key="1">
    <citation type="journal article" date="2015" name="Genome Announc.">
        <title>Genome sequence of the AIDS-associated pathogen Penicillium marneffei (ATCC18224) and its near taxonomic relative Talaromyces stipitatus (ATCC10500).</title>
        <authorList>
            <person name="Nierman W.C."/>
            <person name="Fedorova-Abrams N.D."/>
            <person name="Andrianopoulos A."/>
        </authorList>
    </citation>
    <scope>NUCLEOTIDE SEQUENCE [LARGE SCALE GENOMIC DNA]</scope>
    <source>
        <strain evidence="8">ATCC 10500 / CBS 375.48 / QM 6759 / NRRL 1006</strain>
    </source>
</reference>
<keyword evidence="8" id="KW-1185">Reference proteome</keyword>
<evidence type="ECO:0000256" key="5">
    <source>
        <dbReference type="ARBA" id="ARBA00023211"/>
    </source>
</evidence>
<dbReference type="InterPro" id="IPR031675">
    <property type="entry name" value="STPPase_N"/>
</dbReference>